<feature type="transmembrane region" description="Helical" evidence="3">
    <location>
        <begin position="1245"/>
        <end position="1264"/>
    </location>
</feature>
<dbReference type="HOGENOM" id="CLU_249492_0_0_1"/>
<dbReference type="Gene3D" id="1.20.58.340">
    <property type="entry name" value="Magnesium transport protein CorA, transmembrane region"/>
    <property type="match status" value="1"/>
</dbReference>
<dbReference type="InterPro" id="IPR036770">
    <property type="entry name" value="Ankyrin_rpt-contain_sf"/>
</dbReference>
<reference evidence="4 5" key="1">
    <citation type="submission" date="2015-01" db="EMBL/GenBank/DDBJ databases">
        <title>The Genome Sequence of Capronia semiimmersa CBS27337.</title>
        <authorList>
            <consortium name="The Broad Institute Genomics Platform"/>
            <person name="Cuomo C."/>
            <person name="de Hoog S."/>
            <person name="Gorbushina A."/>
            <person name="Stielow B."/>
            <person name="Teixiera M."/>
            <person name="Abouelleil A."/>
            <person name="Chapman S.B."/>
            <person name="Priest M."/>
            <person name="Young S.K."/>
            <person name="Wortman J."/>
            <person name="Nusbaum C."/>
            <person name="Birren B."/>
        </authorList>
    </citation>
    <scope>NUCLEOTIDE SEQUENCE [LARGE SCALE GENOMIC DNA]</scope>
    <source>
        <strain evidence="4 5">CBS 27337</strain>
    </source>
</reference>
<sequence length="1371" mass="152839">MTDSKAQVLPGRNKAETETTLTAGGLSSPPLNLRRESSASIRNFFRSLSRSEDGGLVQSKTPVATVEASSQPSGGAVERTTVPFELDEPAVTDPPIPYDLDIVAVHGYGDDLRSAWVARVRKPANPVEPGMSLTRDEASKKQTHTSAQEPPNLKHSDVIPPLPQLEPTPEPTMSMIAQQSAQIAIDEGAAKPADEKKAKLEQTVAWVRSTTQELRGSPPEYSHPGGVENADHQTVKWLRDSQFLPGKFRRARVLLFQYCEPVDDGKPPLLQGVIQELAKRLEAARKDDPERPIIFLGHDFGITVVESTLIDLWKAEGAGRGICKATAGIAFFMSELSPSTTDDSRYFDTAVHVRLGPDHEKLPYQETKNDHFLVHHIDNFREFTRSMAQMGPEITLKCFMSNGKIAAENDPAYCGFLKLIASTREVYGLLVAAAAGDAQRVKVYLENGRKPDLQNSSGQTALHLAVQHGRRNVVRLLTKTYQVDVSLCDATGQTALHLAIMHCGERQDIIEMLLQRGADVNAKNKFGKSPLDLAEAYQVDPVVLKSRPLVEGPSEDAILERLMDPIPPKLPSAIHACHSFHATLADFFLIDRKEKFIYEQPTVFEVLYETGPEEILEAIRGPSVTEPPRCRWVHLPSNNVAWVDDLLLKMKITTDPLTADQHEGPTAWSHFMRPQARITKPVKHVQATGGRWTITEYPGSSYMLLMPYLNYEAACDQYALSSVIREPPSKELVLFAAIEVLDKSLPNMLPKLDTTIKQRGRHLSLPETAQQSPQSSVPSPHPSASGELRSEPLATSAMSTSARPPENLEGYSVQDDESRALMGSTLPMDYSNRLRKEEELIRGYLYTSRPISNSSQQSIIPGPLHIRRTLDQSHYFMLTDTAYRDRHQIVLKEARKQASIPQVPATAVDTTVPFAAKDDQDEERVQHDSEEYPLVMVDQLWLWVIGNTVITCFPQSWTRKDGKREGDVLDHLLHYLRTEKRRPLIREPQDLVDVVISYCAGVFNRPRSAHGLGLHDHFEISVGRAAESETQLFRRFEEDSAKDPTTLMKTTEGKMQLERLFNIVPEVKLLDKTKDNVDELRMILRILGDQALVMTDMAFILQKGSQSTENQLTHSPQKLDADRSPHKITTTFTEGAAEGPTRTETISMASRNRHPIIDANIRDFDRMLSHANASYEALNHLLDLKQKHATVTEARFAGNRADETARQGNTIMFFTIVTIIFGSASFVTAFFALNVTMFPKDKNGATIWSVIGVALPFVLIAFMINPIKEFSDKRRRAGYKSRVVHWICLLASTFWQTSKARLKRQSGTTLHKTDQEEKESSSSSLADAGQQFGDGTIDEAKTDDPALASVNSASHKVTFSVMTRSRRGSLH</sequence>
<feature type="region of interest" description="Disordered" evidence="2">
    <location>
        <begin position="1306"/>
        <end position="1327"/>
    </location>
</feature>
<dbReference type="GO" id="GO:0016020">
    <property type="term" value="C:membrane"/>
    <property type="evidence" value="ECO:0007669"/>
    <property type="project" value="InterPro"/>
</dbReference>
<protein>
    <submittedName>
        <fullName evidence="4">Uncharacterized protein</fullName>
    </submittedName>
</protein>
<dbReference type="PANTHER" id="PTHR47685">
    <property type="entry name" value="MAGNESIUM TRANSPORT PROTEIN CORA"/>
    <property type="match status" value="1"/>
</dbReference>
<dbReference type="PROSITE" id="PS50297">
    <property type="entry name" value="ANK_REP_REGION"/>
    <property type="match status" value="2"/>
</dbReference>
<feature type="transmembrane region" description="Helical" evidence="3">
    <location>
        <begin position="1211"/>
        <end position="1233"/>
    </location>
</feature>
<dbReference type="Proteomes" id="UP000054266">
    <property type="component" value="Unassembled WGS sequence"/>
</dbReference>
<feature type="repeat" description="ANK" evidence="1">
    <location>
        <begin position="491"/>
        <end position="525"/>
    </location>
</feature>
<feature type="region of interest" description="Disordered" evidence="2">
    <location>
        <begin position="1"/>
        <end position="34"/>
    </location>
</feature>
<keyword evidence="3" id="KW-1133">Transmembrane helix</keyword>
<evidence type="ECO:0000313" key="5">
    <source>
        <dbReference type="Proteomes" id="UP000054266"/>
    </source>
</evidence>
<feature type="compositionally biased region" description="Basic and acidic residues" evidence="2">
    <location>
        <begin position="1311"/>
        <end position="1320"/>
    </location>
</feature>
<evidence type="ECO:0000256" key="3">
    <source>
        <dbReference type="SAM" id="Phobius"/>
    </source>
</evidence>
<keyword evidence="3" id="KW-0812">Transmembrane</keyword>
<dbReference type="SUPFAM" id="SSF48403">
    <property type="entry name" value="Ankyrin repeat"/>
    <property type="match status" value="1"/>
</dbReference>
<dbReference type="PRINTS" id="PR01415">
    <property type="entry name" value="ANKYRIN"/>
</dbReference>
<dbReference type="InterPro" id="IPR050829">
    <property type="entry name" value="CorA_MIT"/>
</dbReference>
<evidence type="ECO:0000256" key="2">
    <source>
        <dbReference type="SAM" id="MobiDB-lite"/>
    </source>
</evidence>
<dbReference type="EMBL" id="KN846959">
    <property type="protein sequence ID" value="KIW67200.1"/>
    <property type="molecule type" value="Genomic_DNA"/>
</dbReference>
<dbReference type="GO" id="GO:0046873">
    <property type="term" value="F:metal ion transmembrane transporter activity"/>
    <property type="evidence" value="ECO:0007669"/>
    <property type="project" value="InterPro"/>
</dbReference>
<proteinExistence type="predicted"/>
<dbReference type="InterPro" id="IPR002523">
    <property type="entry name" value="MgTranspt_CorA/ZnTranspt_ZntB"/>
</dbReference>
<keyword evidence="1" id="KW-0040">ANK repeat</keyword>
<evidence type="ECO:0000313" key="4">
    <source>
        <dbReference type="EMBL" id="KIW67200.1"/>
    </source>
</evidence>
<feature type="region of interest" description="Disordered" evidence="2">
    <location>
        <begin position="764"/>
        <end position="811"/>
    </location>
</feature>
<accession>A0A0D2FKB8</accession>
<gene>
    <name evidence="4" type="ORF">PV04_06467</name>
</gene>
<name>A0A0D2FKB8_9EURO</name>
<dbReference type="InterPro" id="IPR002110">
    <property type="entry name" value="Ankyrin_rpt"/>
</dbReference>
<dbReference type="PANTHER" id="PTHR47685:SF1">
    <property type="entry name" value="MAGNESIUM TRANSPORT PROTEIN CORA"/>
    <property type="match status" value="1"/>
</dbReference>
<feature type="compositionally biased region" description="Pro residues" evidence="2">
    <location>
        <begin position="160"/>
        <end position="169"/>
    </location>
</feature>
<organism evidence="4 5">
    <name type="scientific">Phialophora macrospora</name>
    <dbReference type="NCBI Taxonomy" id="1851006"/>
    <lineage>
        <taxon>Eukaryota</taxon>
        <taxon>Fungi</taxon>
        <taxon>Dikarya</taxon>
        <taxon>Ascomycota</taxon>
        <taxon>Pezizomycotina</taxon>
        <taxon>Eurotiomycetes</taxon>
        <taxon>Chaetothyriomycetidae</taxon>
        <taxon>Chaetothyriales</taxon>
        <taxon>Herpotrichiellaceae</taxon>
        <taxon>Phialophora</taxon>
    </lineage>
</organism>
<dbReference type="SMART" id="SM00248">
    <property type="entry name" value="ANK"/>
    <property type="match status" value="2"/>
</dbReference>
<dbReference type="Gene3D" id="1.25.40.20">
    <property type="entry name" value="Ankyrin repeat-containing domain"/>
    <property type="match status" value="1"/>
</dbReference>
<feature type="compositionally biased region" description="Low complexity" evidence="2">
    <location>
        <begin position="770"/>
        <end position="785"/>
    </location>
</feature>
<dbReference type="Pfam" id="PF01544">
    <property type="entry name" value="CorA"/>
    <property type="match status" value="1"/>
</dbReference>
<dbReference type="STRING" id="5601.A0A0D2FKB8"/>
<dbReference type="PROSITE" id="PS50088">
    <property type="entry name" value="ANK_REPEAT"/>
    <property type="match status" value="2"/>
</dbReference>
<evidence type="ECO:0000256" key="1">
    <source>
        <dbReference type="PROSITE-ProRule" id="PRU00023"/>
    </source>
</evidence>
<dbReference type="Pfam" id="PF12796">
    <property type="entry name" value="Ank_2"/>
    <property type="match status" value="1"/>
</dbReference>
<keyword evidence="5" id="KW-1185">Reference proteome</keyword>
<keyword evidence="3" id="KW-0472">Membrane</keyword>
<feature type="repeat" description="ANK" evidence="1">
    <location>
        <begin position="457"/>
        <end position="477"/>
    </location>
</feature>
<feature type="region of interest" description="Disordered" evidence="2">
    <location>
        <begin position="125"/>
        <end position="169"/>
    </location>
</feature>